<dbReference type="InterPro" id="IPR011009">
    <property type="entry name" value="Kinase-like_dom_sf"/>
</dbReference>
<dbReference type="PANTHER" id="PTHR24416">
    <property type="entry name" value="TYROSINE-PROTEIN KINASE RECEPTOR"/>
    <property type="match status" value="1"/>
</dbReference>
<organism evidence="2 3">
    <name type="scientific">Cordylochernes scorpioides</name>
    <dbReference type="NCBI Taxonomy" id="51811"/>
    <lineage>
        <taxon>Eukaryota</taxon>
        <taxon>Metazoa</taxon>
        <taxon>Ecdysozoa</taxon>
        <taxon>Arthropoda</taxon>
        <taxon>Chelicerata</taxon>
        <taxon>Arachnida</taxon>
        <taxon>Pseudoscorpiones</taxon>
        <taxon>Cheliferoidea</taxon>
        <taxon>Chernetidae</taxon>
        <taxon>Cordylochernes</taxon>
    </lineage>
</organism>
<dbReference type="InterPro" id="IPR001245">
    <property type="entry name" value="Ser-Thr/Tyr_kinase_cat_dom"/>
</dbReference>
<dbReference type="Proteomes" id="UP001235939">
    <property type="component" value="Chromosome 20"/>
</dbReference>
<feature type="domain" description="Serine-threonine/tyrosine-protein kinase catalytic" evidence="1">
    <location>
        <begin position="1"/>
        <end position="49"/>
    </location>
</feature>
<reference evidence="2 3" key="1">
    <citation type="submission" date="2022-01" db="EMBL/GenBank/DDBJ databases">
        <title>A chromosomal length assembly of Cordylochernes scorpioides.</title>
        <authorList>
            <person name="Zeh D."/>
            <person name="Zeh J."/>
        </authorList>
    </citation>
    <scope>NUCLEOTIDE SEQUENCE [LARGE SCALE GENOMIC DNA]</scope>
    <source>
        <strain evidence="2">IN4F17</strain>
        <tissue evidence="2">Whole Body</tissue>
    </source>
</reference>
<keyword evidence="3" id="KW-1185">Reference proteome</keyword>
<evidence type="ECO:0000259" key="1">
    <source>
        <dbReference type="Pfam" id="PF07714"/>
    </source>
</evidence>
<gene>
    <name evidence="2" type="ORF">LAZ67_20002185</name>
</gene>
<dbReference type="InterPro" id="IPR050122">
    <property type="entry name" value="RTK"/>
</dbReference>
<dbReference type="Pfam" id="PF07714">
    <property type="entry name" value="PK_Tyr_Ser-Thr"/>
    <property type="match status" value="1"/>
</dbReference>
<proteinExistence type="predicted"/>
<name>A0ABY6LKJ2_9ARAC</name>
<dbReference type="EMBL" id="CP092882">
    <property type="protein sequence ID" value="UYV81746.1"/>
    <property type="molecule type" value="Genomic_DNA"/>
</dbReference>
<sequence length="70" mass="8450">MHNREVIEQVERGYRMPKPAHCECPDSVYSVMLQCWEADPEKRPTFEFLFGYFDDYFVSTEPSYRDAEEF</sequence>
<dbReference type="SUPFAM" id="SSF56112">
    <property type="entry name" value="Protein kinase-like (PK-like)"/>
    <property type="match status" value="1"/>
</dbReference>
<accession>A0ABY6LKJ2</accession>
<protein>
    <recommendedName>
        <fullName evidence="1">Serine-threonine/tyrosine-protein kinase catalytic domain-containing protein</fullName>
    </recommendedName>
</protein>
<dbReference type="Gene3D" id="1.10.510.10">
    <property type="entry name" value="Transferase(Phosphotransferase) domain 1"/>
    <property type="match status" value="1"/>
</dbReference>
<dbReference type="PANTHER" id="PTHR24416:SF621">
    <property type="entry name" value="TYROSINE KINASE RECEPTOR CAD96CA"/>
    <property type="match status" value="1"/>
</dbReference>
<evidence type="ECO:0000313" key="3">
    <source>
        <dbReference type="Proteomes" id="UP001235939"/>
    </source>
</evidence>
<evidence type="ECO:0000313" key="2">
    <source>
        <dbReference type="EMBL" id="UYV81746.1"/>
    </source>
</evidence>